<dbReference type="STRING" id="1035707.SAMN05216552_100833"/>
<keyword evidence="4" id="KW-1185">Reference proteome</keyword>
<name>A0A1I7IH00_9BURK</name>
<reference evidence="4" key="1">
    <citation type="submission" date="2016-10" db="EMBL/GenBank/DDBJ databases">
        <authorList>
            <person name="Varghese N."/>
            <person name="Submissions S."/>
        </authorList>
    </citation>
    <scope>NUCLEOTIDE SEQUENCE [LARGE SCALE GENOMIC DNA]</scope>
    <source>
        <strain evidence="4">CGMCC 1.11014</strain>
    </source>
</reference>
<dbReference type="Pfam" id="PF05569">
    <property type="entry name" value="Peptidase_M56"/>
    <property type="match status" value="1"/>
</dbReference>
<evidence type="ECO:0000313" key="3">
    <source>
        <dbReference type="EMBL" id="SFU72237.1"/>
    </source>
</evidence>
<sequence length="518" mass="55580">MTAWMIYVVAVTILLSGAALLAEQAVHQRRGPRRWIWALAIVASLLIPTVVSSVSVQMPDLFAPAVSRKIVVLRESASLRLPFVGPAPAGAIGGGEADHARIIKRAWGAASAAIAAGLLISGAIVMRRKRHWRSARMSGADVLVAPDTGPAVVGLLRPRIVVPAWLTQADSTQQELVIAHEQAHLDAFDPQLLSIALCLLILMPWNLPLWWQLHRLRRAIEVDCDARVLRYKRNLADYGATLLAVGQRRSGYLGVAAAMSESASFLEQRIQIMLKKPARWNRGAAATLACLSLLTAAIAAQIMPPNALKAPSEGQSLGPAAIGNYLGSYRVAGDHLISVTGDGARLLAQLPGQGPLEMVPAGDAEFTIPALKMSISAIRDGQGRATALVLHVQGQEELTARRIDAALAEQIKDGLARKVALQVATQGTETALRRLFAQLNETPMKLDGIGPELAAAIRRQEPVMRAHLNRLGDVRSVEFIGVATNGADKYLVRYEHGTAQWLISLDEQGVVLTAFVGP</sequence>
<protein>
    <submittedName>
        <fullName evidence="3">BlaR1 peptidase M56</fullName>
    </submittedName>
</protein>
<dbReference type="AlphaFoldDB" id="A0A1I7IH00"/>
<keyword evidence="1" id="KW-1133">Transmembrane helix</keyword>
<dbReference type="OrthoDB" id="8708575at2"/>
<keyword evidence="1" id="KW-0472">Membrane</keyword>
<dbReference type="InterPro" id="IPR052173">
    <property type="entry name" value="Beta-lactam_resp_regulator"/>
</dbReference>
<feature type="transmembrane region" description="Helical" evidence="1">
    <location>
        <begin position="6"/>
        <end position="23"/>
    </location>
</feature>
<accession>A0A1I7IH00</accession>
<evidence type="ECO:0000256" key="1">
    <source>
        <dbReference type="SAM" id="Phobius"/>
    </source>
</evidence>
<dbReference type="InterPro" id="IPR008756">
    <property type="entry name" value="Peptidase_M56"/>
</dbReference>
<evidence type="ECO:0000313" key="4">
    <source>
        <dbReference type="Proteomes" id="UP000199391"/>
    </source>
</evidence>
<dbReference type="PANTHER" id="PTHR34978:SF3">
    <property type="entry name" value="SLR0241 PROTEIN"/>
    <property type="match status" value="1"/>
</dbReference>
<dbReference type="RefSeq" id="WP_093555514.1">
    <property type="nucleotide sequence ID" value="NZ_FPBO01000008.1"/>
</dbReference>
<feature type="transmembrane region" description="Helical" evidence="1">
    <location>
        <begin position="35"/>
        <end position="56"/>
    </location>
</feature>
<keyword evidence="1" id="KW-0812">Transmembrane</keyword>
<evidence type="ECO:0000259" key="2">
    <source>
        <dbReference type="Pfam" id="PF05569"/>
    </source>
</evidence>
<organism evidence="3 4">
    <name type="scientific">Pseudoduganella namucuonensis</name>
    <dbReference type="NCBI Taxonomy" id="1035707"/>
    <lineage>
        <taxon>Bacteria</taxon>
        <taxon>Pseudomonadati</taxon>
        <taxon>Pseudomonadota</taxon>
        <taxon>Betaproteobacteria</taxon>
        <taxon>Burkholderiales</taxon>
        <taxon>Oxalobacteraceae</taxon>
        <taxon>Telluria group</taxon>
        <taxon>Pseudoduganella</taxon>
    </lineage>
</organism>
<feature type="transmembrane region" description="Helical" evidence="1">
    <location>
        <begin position="106"/>
        <end position="126"/>
    </location>
</feature>
<proteinExistence type="predicted"/>
<dbReference type="PANTHER" id="PTHR34978">
    <property type="entry name" value="POSSIBLE SENSOR-TRANSDUCER PROTEIN BLAR"/>
    <property type="match status" value="1"/>
</dbReference>
<dbReference type="Proteomes" id="UP000199391">
    <property type="component" value="Unassembled WGS sequence"/>
</dbReference>
<gene>
    <name evidence="3" type="ORF">SAMN05216552_100833</name>
</gene>
<dbReference type="CDD" id="cd07341">
    <property type="entry name" value="M56_BlaR1_MecR1_like"/>
    <property type="match status" value="1"/>
</dbReference>
<feature type="transmembrane region" description="Helical" evidence="1">
    <location>
        <begin position="283"/>
        <end position="303"/>
    </location>
</feature>
<dbReference type="EMBL" id="FPBO01000008">
    <property type="protein sequence ID" value="SFU72237.1"/>
    <property type="molecule type" value="Genomic_DNA"/>
</dbReference>
<feature type="domain" description="Peptidase M56" evidence="2">
    <location>
        <begin position="149"/>
        <end position="272"/>
    </location>
</feature>